<feature type="domain" description="Large catalase C-terminal" evidence="1">
    <location>
        <begin position="1"/>
        <end position="61"/>
    </location>
</feature>
<dbReference type="InterPro" id="IPR029062">
    <property type="entry name" value="Class_I_gatase-like"/>
</dbReference>
<proteinExistence type="predicted"/>
<dbReference type="Pfam" id="PF18011">
    <property type="entry name" value="Catalase_C"/>
    <property type="match status" value="1"/>
</dbReference>
<evidence type="ECO:0000313" key="3">
    <source>
        <dbReference type="Proteomes" id="UP001165042"/>
    </source>
</evidence>
<organism evidence="2 3">
    <name type="scientific">Actinokineospora globicatena</name>
    <dbReference type="NCBI Taxonomy" id="103729"/>
    <lineage>
        <taxon>Bacteria</taxon>
        <taxon>Bacillati</taxon>
        <taxon>Actinomycetota</taxon>
        <taxon>Actinomycetes</taxon>
        <taxon>Pseudonocardiales</taxon>
        <taxon>Pseudonocardiaceae</taxon>
        <taxon>Actinokineospora</taxon>
    </lineage>
</organism>
<gene>
    <name evidence="2" type="ORF">Aglo03_19210</name>
</gene>
<dbReference type="Proteomes" id="UP001165042">
    <property type="component" value="Unassembled WGS sequence"/>
</dbReference>
<dbReference type="AlphaFoldDB" id="A0A9W6QM01"/>
<keyword evidence="3" id="KW-1185">Reference proteome</keyword>
<dbReference type="EMBL" id="BSSD01000002">
    <property type="protein sequence ID" value="GLW91105.1"/>
    <property type="molecule type" value="Genomic_DNA"/>
</dbReference>
<sequence length="63" mass="6507">MLQEAYRHAKAIGAWGDGVAALTEAGVASDAPGIVLGGTPESVFAQVNDLLAGHRVWERFTAG</sequence>
<accession>A0A9W6QM01</accession>
<name>A0A9W6QM01_9PSEU</name>
<protein>
    <recommendedName>
        <fullName evidence="1">Large catalase C-terminal domain-containing protein</fullName>
    </recommendedName>
</protein>
<dbReference type="Gene3D" id="3.40.50.880">
    <property type="match status" value="1"/>
</dbReference>
<evidence type="ECO:0000259" key="1">
    <source>
        <dbReference type="Pfam" id="PF18011"/>
    </source>
</evidence>
<evidence type="ECO:0000313" key="2">
    <source>
        <dbReference type="EMBL" id="GLW91105.1"/>
    </source>
</evidence>
<comment type="caution">
    <text evidence="2">The sequence shown here is derived from an EMBL/GenBank/DDBJ whole genome shotgun (WGS) entry which is preliminary data.</text>
</comment>
<dbReference type="InterPro" id="IPR041399">
    <property type="entry name" value="Catalase_large_C"/>
</dbReference>
<reference evidence="2" key="1">
    <citation type="submission" date="2023-02" db="EMBL/GenBank/DDBJ databases">
        <title>Actinokineospora globicatena NBRC 15670.</title>
        <authorList>
            <person name="Ichikawa N."/>
            <person name="Sato H."/>
            <person name="Tonouchi N."/>
        </authorList>
    </citation>
    <scope>NUCLEOTIDE SEQUENCE</scope>
    <source>
        <strain evidence="2">NBRC 15670</strain>
    </source>
</reference>